<dbReference type="SUPFAM" id="SSF53597">
    <property type="entry name" value="Dihydrofolate reductase-like"/>
    <property type="match status" value="1"/>
</dbReference>
<name>A0A1X7NLN5_9MICO</name>
<dbReference type="GO" id="GO:0008703">
    <property type="term" value="F:5-amino-6-(5-phosphoribosylamino)uracil reductase activity"/>
    <property type="evidence" value="ECO:0007669"/>
    <property type="project" value="InterPro"/>
</dbReference>
<evidence type="ECO:0000256" key="1">
    <source>
        <dbReference type="ARBA" id="ARBA00005104"/>
    </source>
</evidence>
<feature type="domain" description="Bacterial bifunctional deaminase-reductase C-terminal" evidence="4">
    <location>
        <begin position="36"/>
        <end position="196"/>
    </location>
</feature>
<dbReference type="PANTHER" id="PTHR38011">
    <property type="entry name" value="DIHYDROFOLATE REDUCTASE FAMILY PROTEIN (AFU_ORTHOLOGUE AFUA_8G06820)"/>
    <property type="match status" value="1"/>
</dbReference>
<evidence type="ECO:0000256" key="3">
    <source>
        <dbReference type="ARBA" id="ARBA00023002"/>
    </source>
</evidence>
<dbReference type="EMBL" id="FXBM01000001">
    <property type="protein sequence ID" value="SMH38087.1"/>
    <property type="molecule type" value="Genomic_DNA"/>
</dbReference>
<dbReference type="GO" id="GO:0009231">
    <property type="term" value="P:riboflavin biosynthetic process"/>
    <property type="evidence" value="ECO:0007669"/>
    <property type="project" value="InterPro"/>
</dbReference>
<gene>
    <name evidence="5" type="ORF">SAMN06295885_1444</name>
</gene>
<sequence length="234" mass="24714">MILQPLLPVGDRVRLGDDGARSVIEDAYRPDVAVRVRLNMIASVNGSSIGSDGTSETLTNRVDRTILGVIRAQADVVVVGAASVRAEGYRVPKRVPLAVVSASGDLAGHRLELQEGARVLLLVPESWREGHSLPRGVEIVRVAADGDRLSVDAILDALAGLGLERVVCEGGATLSGQFLASGRVDEICLTTAPRVVLPGLPVALADRAVDDRYSLTSLAVDDSGFTYARWSRNG</sequence>
<organism evidence="5 6">
    <name type="scientific">Rathayibacter oskolensis</name>
    <dbReference type="NCBI Taxonomy" id="1891671"/>
    <lineage>
        <taxon>Bacteria</taxon>
        <taxon>Bacillati</taxon>
        <taxon>Actinomycetota</taxon>
        <taxon>Actinomycetes</taxon>
        <taxon>Micrococcales</taxon>
        <taxon>Microbacteriaceae</taxon>
        <taxon>Rathayibacter</taxon>
    </lineage>
</organism>
<dbReference type="AlphaFoldDB" id="A0A1X7NLN5"/>
<evidence type="ECO:0000259" key="4">
    <source>
        <dbReference type="Pfam" id="PF01872"/>
    </source>
</evidence>
<dbReference type="PANTHER" id="PTHR38011:SF7">
    <property type="entry name" value="2,5-DIAMINO-6-RIBOSYLAMINO-4(3H)-PYRIMIDINONE 5'-PHOSPHATE REDUCTASE"/>
    <property type="match status" value="1"/>
</dbReference>
<dbReference type="InterPro" id="IPR050765">
    <property type="entry name" value="Riboflavin_Biosynth_HTPR"/>
</dbReference>
<dbReference type="Gene3D" id="3.40.430.10">
    <property type="entry name" value="Dihydrofolate Reductase, subunit A"/>
    <property type="match status" value="1"/>
</dbReference>
<evidence type="ECO:0000313" key="6">
    <source>
        <dbReference type="Proteomes" id="UP000193711"/>
    </source>
</evidence>
<proteinExistence type="predicted"/>
<comment type="pathway">
    <text evidence="1">Cofactor biosynthesis; riboflavin biosynthesis.</text>
</comment>
<accession>A0A1X7NLN5</accession>
<dbReference type="RefSeq" id="WP_244274793.1">
    <property type="nucleotide sequence ID" value="NZ_FXBM01000001.1"/>
</dbReference>
<evidence type="ECO:0000256" key="2">
    <source>
        <dbReference type="ARBA" id="ARBA00022857"/>
    </source>
</evidence>
<evidence type="ECO:0000313" key="5">
    <source>
        <dbReference type="EMBL" id="SMH38087.1"/>
    </source>
</evidence>
<dbReference type="Proteomes" id="UP000193711">
    <property type="component" value="Unassembled WGS sequence"/>
</dbReference>
<keyword evidence="6" id="KW-1185">Reference proteome</keyword>
<keyword evidence="2" id="KW-0521">NADP</keyword>
<protein>
    <submittedName>
        <fullName evidence="5">Pyrimidine reductase, riboflavin biosynthesis</fullName>
    </submittedName>
</protein>
<dbReference type="InterPro" id="IPR002734">
    <property type="entry name" value="RibDG_C"/>
</dbReference>
<reference evidence="6" key="1">
    <citation type="submission" date="2017-04" db="EMBL/GenBank/DDBJ databases">
        <authorList>
            <person name="Varghese N."/>
            <person name="Submissions S."/>
        </authorList>
    </citation>
    <scope>NUCLEOTIDE SEQUENCE [LARGE SCALE GENOMIC DNA]</scope>
    <source>
        <strain evidence="6">VKM Ac-2121</strain>
    </source>
</reference>
<keyword evidence="3" id="KW-0560">Oxidoreductase</keyword>
<dbReference type="Pfam" id="PF01872">
    <property type="entry name" value="RibD_C"/>
    <property type="match status" value="1"/>
</dbReference>
<dbReference type="STRING" id="1891671.SAMN06295885_1444"/>
<dbReference type="InterPro" id="IPR024072">
    <property type="entry name" value="DHFR-like_dom_sf"/>
</dbReference>